<dbReference type="SMART" id="SM00220">
    <property type="entry name" value="S_TKc"/>
    <property type="match status" value="1"/>
</dbReference>
<keyword evidence="1" id="KW-0547">Nucleotide-binding</keyword>
<dbReference type="EMBL" id="CAJMXA010000828">
    <property type="protein sequence ID" value="CAE6444179.1"/>
    <property type="molecule type" value="Genomic_DNA"/>
</dbReference>
<feature type="region of interest" description="Disordered" evidence="3">
    <location>
        <begin position="1"/>
        <end position="59"/>
    </location>
</feature>
<accession>A0A8H3AZF7</accession>
<dbReference type="PANTHER" id="PTHR44329:SF298">
    <property type="entry name" value="MIXED LINEAGE KINASE DOMAIN-LIKE PROTEIN"/>
    <property type="match status" value="1"/>
</dbReference>
<proteinExistence type="predicted"/>
<reference evidence="5" key="1">
    <citation type="submission" date="2021-01" db="EMBL/GenBank/DDBJ databases">
        <authorList>
            <person name="Kaushik A."/>
        </authorList>
    </citation>
    <scope>NUCLEOTIDE SEQUENCE</scope>
    <source>
        <strain evidence="5">AG6-10EEA</strain>
    </source>
</reference>
<comment type="caution">
    <text evidence="5">The sequence shown here is derived from an EMBL/GenBank/DDBJ whole genome shotgun (WGS) entry which is preliminary data.</text>
</comment>
<dbReference type="PANTHER" id="PTHR44329">
    <property type="entry name" value="SERINE/THREONINE-PROTEIN KINASE TNNI3K-RELATED"/>
    <property type="match status" value="1"/>
</dbReference>
<dbReference type="SUPFAM" id="SSF56112">
    <property type="entry name" value="Protein kinase-like (PK-like)"/>
    <property type="match status" value="1"/>
</dbReference>
<dbReference type="GO" id="GO:0005524">
    <property type="term" value="F:ATP binding"/>
    <property type="evidence" value="ECO:0007669"/>
    <property type="project" value="UniProtKB-KW"/>
</dbReference>
<protein>
    <recommendedName>
        <fullName evidence="4">Protein kinase domain-containing protein</fullName>
    </recommendedName>
</protein>
<evidence type="ECO:0000256" key="3">
    <source>
        <dbReference type="SAM" id="MobiDB-lite"/>
    </source>
</evidence>
<dbReference type="CDD" id="cd00180">
    <property type="entry name" value="PKc"/>
    <property type="match status" value="1"/>
</dbReference>
<organism evidence="5 6">
    <name type="scientific">Rhizoctonia solani</name>
    <dbReference type="NCBI Taxonomy" id="456999"/>
    <lineage>
        <taxon>Eukaryota</taxon>
        <taxon>Fungi</taxon>
        <taxon>Dikarya</taxon>
        <taxon>Basidiomycota</taxon>
        <taxon>Agaricomycotina</taxon>
        <taxon>Agaricomycetes</taxon>
        <taxon>Cantharellales</taxon>
        <taxon>Ceratobasidiaceae</taxon>
        <taxon>Rhizoctonia</taxon>
    </lineage>
</organism>
<dbReference type="InterPro" id="IPR011009">
    <property type="entry name" value="Kinase-like_dom_sf"/>
</dbReference>
<evidence type="ECO:0000313" key="6">
    <source>
        <dbReference type="Proteomes" id="UP000663853"/>
    </source>
</evidence>
<dbReference type="InterPro" id="IPR051681">
    <property type="entry name" value="Ser/Thr_Kinases-Pseudokinases"/>
</dbReference>
<dbReference type="Pfam" id="PF07714">
    <property type="entry name" value="PK_Tyr_Ser-Thr"/>
    <property type="match status" value="1"/>
</dbReference>
<dbReference type="PROSITE" id="PS00108">
    <property type="entry name" value="PROTEIN_KINASE_ST"/>
    <property type="match status" value="1"/>
</dbReference>
<dbReference type="InterPro" id="IPR008271">
    <property type="entry name" value="Ser/Thr_kinase_AS"/>
</dbReference>
<dbReference type="InterPro" id="IPR001245">
    <property type="entry name" value="Ser-Thr/Tyr_kinase_cat_dom"/>
</dbReference>
<dbReference type="Proteomes" id="UP000663853">
    <property type="component" value="Unassembled WGS sequence"/>
</dbReference>
<feature type="domain" description="Protein kinase" evidence="4">
    <location>
        <begin position="130"/>
        <end position="296"/>
    </location>
</feature>
<evidence type="ECO:0000259" key="4">
    <source>
        <dbReference type="PROSITE" id="PS50011"/>
    </source>
</evidence>
<name>A0A8H3AZF7_9AGAM</name>
<sequence length="296" mass="32512">MARRNPRPLASSGIGDVSTRQRPRSRFDLMVVQGLPDDHQRPDPVPDPEPPRQSGLGGHFTILVPNPLSVLASSVRYAMNWAFTAHSSPVSATPKDCTVITSQTAVPEVLKCLVEHGCPDVSSDLSPLTTSPLTPYAGGAFGEVYKWTRKDGSAISIKCPRFYANSESKQKHTKRASRELYNWYKAGHHNVLELNGIALFNGQLAMVSPWMDNGNLRKYIETHPVVDRWALCIQITEGLAHIHGIKMVHGDLKAENILVSDQGIVKIGDFGNSILEECSLRHTATTNVGGGTIRWM</sequence>
<feature type="non-terminal residue" evidence="5">
    <location>
        <position position="1"/>
    </location>
</feature>
<dbReference type="AlphaFoldDB" id="A0A8H3AZF7"/>
<keyword evidence="2" id="KW-0067">ATP-binding</keyword>
<evidence type="ECO:0000256" key="1">
    <source>
        <dbReference type="ARBA" id="ARBA00022741"/>
    </source>
</evidence>
<dbReference type="Gene3D" id="1.10.510.10">
    <property type="entry name" value="Transferase(Phosphotransferase) domain 1"/>
    <property type="match status" value="1"/>
</dbReference>
<evidence type="ECO:0000256" key="2">
    <source>
        <dbReference type="ARBA" id="ARBA00022840"/>
    </source>
</evidence>
<dbReference type="InterPro" id="IPR000719">
    <property type="entry name" value="Prot_kinase_dom"/>
</dbReference>
<dbReference type="PROSITE" id="PS50011">
    <property type="entry name" value="PROTEIN_KINASE_DOM"/>
    <property type="match status" value="1"/>
</dbReference>
<dbReference type="GO" id="GO:0004674">
    <property type="term" value="F:protein serine/threonine kinase activity"/>
    <property type="evidence" value="ECO:0007669"/>
    <property type="project" value="TreeGrafter"/>
</dbReference>
<evidence type="ECO:0000313" key="5">
    <source>
        <dbReference type="EMBL" id="CAE6444179.1"/>
    </source>
</evidence>
<gene>
    <name evidence="5" type="ORF">RDB_LOCUS40373</name>
</gene>